<dbReference type="SUPFAM" id="SSF50494">
    <property type="entry name" value="Trypsin-like serine proteases"/>
    <property type="match status" value="1"/>
</dbReference>
<comment type="caution">
    <text evidence="1">The sequence shown here is derived from an EMBL/GenBank/DDBJ whole genome shotgun (WGS) entry which is preliminary data.</text>
</comment>
<proteinExistence type="predicted"/>
<dbReference type="Gene3D" id="1.25.40.10">
    <property type="entry name" value="Tetratricopeptide repeat domain"/>
    <property type="match status" value="1"/>
</dbReference>
<gene>
    <name evidence="1" type="ORF">HNR73_007673</name>
</gene>
<evidence type="ECO:0000313" key="2">
    <source>
        <dbReference type="Proteomes" id="UP000548476"/>
    </source>
</evidence>
<name>A0A841FTW0_9ACTN</name>
<dbReference type="InterPro" id="IPR009003">
    <property type="entry name" value="Peptidase_S1_PA"/>
</dbReference>
<dbReference type="InterPro" id="IPR011990">
    <property type="entry name" value="TPR-like_helical_dom_sf"/>
</dbReference>
<dbReference type="RefSeq" id="WP_184792854.1">
    <property type="nucleotide sequence ID" value="NZ_BONT01000101.1"/>
</dbReference>
<sequence length="1224" mass="131760">MEAARVVEVLRDDAERRAGSGYLVCPGKVLTAWHVVQGASALRIRLAGSLSAATVAFFDAASDLAVLDAVGTPVVSPVRLTSLDGDFVAASVAGYPWWKRRPDGSYSLAHEQGSIAVLANDREGTLQLTVAPPEAHPDPDSSPWQGISGGPVFVGGSLVGVLARHHAREGLNRLTAARVDGCPPLTALLGYVPRPAQNPHLREFTPVGGLLDRGAELDAMAAFCSGEESYFWWQAGPWAGKSALMAAFSLNPPPHVEVVPYFIRAAVAADATGDAFTQFLLTRLAGLNGEGTPVGERDHHRSRLLQEVAERLASQGRRLVLLVDGLDEDLSGEGAPGIASLLPRHPPPDMQVIVASRPSPDLPDDVAHDHPLRTCAPRTLRPSPHAADLARLARAELRSVLGDMGWKRDVVGFLAAGGGGMTVEDLEELTEIPRDLIADMLGGVVGRTLNRAEDDTYAFAHETLLNEARARLGDRQLRAYRERVVAWAETYSNERWPEETPGFVFGPYFAMLQEDEETAILARLAHDSARHDHMLRLTGGDAWALTEIRTAQRMLAGAEPPDLYTLALLTAHRDRVADRNAHIPSQLPAVWALLGEHDRTTALLGGITEAAEHLNATAELAVAYAITGDTARLTALTPKARERIGGSRLMVQARVLARLVEAAATGGQRVLTNGLLRALAGLVERYPDARRHLIAALGGATRFPEAIELATRLDPAPRLKALLDLAECAIAKGNLVQAEQLYRAALRVALGLNLEPWAAARLLALRVMLAFPDERPAFPLDAKDPEALCHLAFAALHVGDRVCFTEFLERLLTQVEASKETPLIHRGIDLAVSSGDHTAAARFLAASPNDIERAQSFAVLAGCYARSGDHERAREAALASERLARASVRVVDFPTLLIIASALLPDNDFTAAGSTRLGAAPNTLIEAWIDAGRVESAVRLARLVDSESPAPIGLCTIIAAPSIDPQLRRALISEVLEGAAGHENEAIGKPNPTRTVLDHAIGAVVAALCSAGLHTEAANHARTVREPGARNEALWMVVAHLLEQGEDDLAMKLAEGISTTPNLPTPQVRPERLRPFTVLSEYPDGPSPSERAFDHAVAGRIEQATELAEHARAFTEQDAIFLAIAEAGEPELAVRLARRKCSPNRLCQLLLKLIKLGRLPAAVARRFMAEALPLGRFEDFVLPLAMIDPEACQRIIIVLYPHLVKRNGEGHGDSRRHRPTKLQP</sequence>
<dbReference type="Proteomes" id="UP000548476">
    <property type="component" value="Unassembled WGS sequence"/>
</dbReference>
<organism evidence="1 2">
    <name type="scientific">Phytomonospora endophytica</name>
    <dbReference type="NCBI Taxonomy" id="714109"/>
    <lineage>
        <taxon>Bacteria</taxon>
        <taxon>Bacillati</taxon>
        <taxon>Actinomycetota</taxon>
        <taxon>Actinomycetes</taxon>
        <taxon>Micromonosporales</taxon>
        <taxon>Micromonosporaceae</taxon>
        <taxon>Phytomonospora</taxon>
    </lineage>
</organism>
<dbReference type="AlphaFoldDB" id="A0A841FTW0"/>
<protein>
    <submittedName>
        <fullName evidence="1">Tetratricopeptide (TPR) repeat protein</fullName>
    </submittedName>
</protein>
<accession>A0A841FTW0</accession>
<dbReference type="InterPro" id="IPR043504">
    <property type="entry name" value="Peptidase_S1_PA_chymotrypsin"/>
</dbReference>
<reference evidence="1 2" key="1">
    <citation type="submission" date="2020-08" db="EMBL/GenBank/DDBJ databases">
        <title>Genomic Encyclopedia of Type Strains, Phase IV (KMG-IV): sequencing the most valuable type-strain genomes for metagenomic binning, comparative biology and taxonomic classification.</title>
        <authorList>
            <person name="Goeker M."/>
        </authorList>
    </citation>
    <scope>NUCLEOTIDE SEQUENCE [LARGE SCALE GENOMIC DNA]</scope>
    <source>
        <strain evidence="1 2">YIM 65646</strain>
    </source>
</reference>
<evidence type="ECO:0000313" key="1">
    <source>
        <dbReference type="EMBL" id="MBB6039775.1"/>
    </source>
</evidence>
<keyword evidence="2" id="KW-1185">Reference proteome</keyword>
<dbReference type="Gene3D" id="2.40.10.10">
    <property type="entry name" value="Trypsin-like serine proteases"/>
    <property type="match status" value="1"/>
</dbReference>
<dbReference type="Pfam" id="PF13365">
    <property type="entry name" value="Trypsin_2"/>
    <property type="match status" value="1"/>
</dbReference>
<dbReference type="EMBL" id="JACHGT010000025">
    <property type="protein sequence ID" value="MBB6039775.1"/>
    <property type="molecule type" value="Genomic_DNA"/>
</dbReference>